<keyword evidence="1" id="KW-0472">Membrane</keyword>
<dbReference type="OrthoDB" id="9808690at2"/>
<dbReference type="PANTHER" id="PTHR37810">
    <property type="entry name" value="IMMUNITY PROTEIN SDPI"/>
    <property type="match status" value="1"/>
</dbReference>
<proteinExistence type="predicted"/>
<dbReference type="InterPro" id="IPR012867">
    <property type="entry name" value="DUF1648"/>
</dbReference>
<feature type="transmembrane region" description="Helical" evidence="1">
    <location>
        <begin position="188"/>
        <end position="213"/>
    </location>
</feature>
<keyword evidence="4" id="KW-1185">Reference proteome</keyword>
<evidence type="ECO:0000313" key="4">
    <source>
        <dbReference type="Proteomes" id="UP000463470"/>
    </source>
</evidence>
<feature type="transmembrane region" description="Helical" evidence="1">
    <location>
        <begin position="7"/>
        <end position="25"/>
    </location>
</feature>
<evidence type="ECO:0000256" key="1">
    <source>
        <dbReference type="SAM" id="Phobius"/>
    </source>
</evidence>
<gene>
    <name evidence="3" type="ORF">GTO91_13865</name>
</gene>
<reference evidence="3 4" key="1">
    <citation type="submission" date="2020-01" db="EMBL/GenBank/DDBJ databases">
        <title>Whole-genome sequence of Heliobacterium undosum DSM 13378.</title>
        <authorList>
            <person name="Kyndt J.A."/>
            <person name="Meyer T.E."/>
        </authorList>
    </citation>
    <scope>NUCLEOTIDE SEQUENCE [LARGE SCALE GENOMIC DNA]</scope>
    <source>
        <strain evidence="3 4">DSM 13378</strain>
    </source>
</reference>
<dbReference type="Pfam" id="PF07853">
    <property type="entry name" value="DUF1648"/>
    <property type="match status" value="1"/>
</dbReference>
<dbReference type="PIRSF" id="PIRSF038959">
    <property type="entry name" value="SdpI"/>
    <property type="match status" value="1"/>
</dbReference>
<dbReference type="InterPro" id="IPR026272">
    <property type="entry name" value="SdpI"/>
</dbReference>
<name>A0A845L844_9FIRM</name>
<evidence type="ECO:0000259" key="2">
    <source>
        <dbReference type="Pfam" id="PF07853"/>
    </source>
</evidence>
<feature type="transmembrane region" description="Helical" evidence="1">
    <location>
        <begin position="163"/>
        <end position="182"/>
    </location>
</feature>
<feature type="transmembrane region" description="Helical" evidence="1">
    <location>
        <begin position="89"/>
        <end position="109"/>
    </location>
</feature>
<dbReference type="InterPro" id="IPR025962">
    <property type="entry name" value="SdpI/YhfL"/>
</dbReference>
<feature type="transmembrane region" description="Helical" evidence="1">
    <location>
        <begin position="115"/>
        <end position="133"/>
    </location>
</feature>
<dbReference type="EMBL" id="WXEY01000019">
    <property type="protein sequence ID" value="MZP30800.1"/>
    <property type="molecule type" value="Genomic_DNA"/>
</dbReference>
<dbReference type="PANTHER" id="PTHR37810:SF5">
    <property type="entry name" value="IMMUNITY PROTEIN SDPI"/>
    <property type="match status" value="1"/>
</dbReference>
<dbReference type="Proteomes" id="UP000463470">
    <property type="component" value="Unassembled WGS sequence"/>
</dbReference>
<dbReference type="RefSeq" id="WP_161259323.1">
    <property type="nucleotide sequence ID" value="NZ_WXEY01000019.1"/>
</dbReference>
<comment type="caution">
    <text evidence="3">The sequence shown here is derived from an EMBL/GenBank/DDBJ whole genome shotgun (WGS) entry which is preliminary data.</text>
</comment>
<keyword evidence="1" id="KW-0812">Transmembrane</keyword>
<dbReference type="GO" id="GO:0009636">
    <property type="term" value="P:response to toxic substance"/>
    <property type="evidence" value="ECO:0007669"/>
    <property type="project" value="TreeGrafter"/>
</dbReference>
<keyword evidence="1" id="KW-1133">Transmembrane helix</keyword>
<organism evidence="3 4">
    <name type="scientific">Heliomicrobium undosum</name>
    <dbReference type="NCBI Taxonomy" id="121734"/>
    <lineage>
        <taxon>Bacteria</taxon>
        <taxon>Bacillati</taxon>
        <taxon>Bacillota</taxon>
        <taxon>Clostridia</taxon>
        <taxon>Eubacteriales</taxon>
        <taxon>Heliobacteriaceae</taxon>
        <taxon>Heliomicrobium</taxon>
    </lineage>
</organism>
<dbReference type="Pfam" id="PF13630">
    <property type="entry name" value="SdpI"/>
    <property type="match status" value="1"/>
</dbReference>
<dbReference type="AlphaFoldDB" id="A0A845L844"/>
<feature type="transmembrane region" description="Helical" evidence="1">
    <location>
        <begin position="45"/>
        <end position="68"/>
    </location>
</feature>
<protein>
    <submittedName>
        <fullName evidence="3">DUF1648 domain-containing protein</fullName>
    </submittedName>
</protein>
<sequence>MKKGVFFWINVTLWIVAVLVSLWAYPQLPEQAPVHWNYAGEVDRYGSRLELVAVGPAITLLVLVLSQVTRRLDPLKGNYEKFSSTHETVMTSIVAFMFFLQMTVIANALGWTVKVGRVLPVAIGILFIILGNVMPRVKQNYFMGFRVPWTLADPQIWDKTQRVGGYTMVLGGLAMMLLGLFSSQLPQAAGIALLLTSILAIVFVPTVYAWWLYQKGGTRPVG</sequence>
<evidence type="ECO:0000313" key="3">
    <source>
        <dbReference type="EMBL" id="MZP30800.1"/>
    </source>
</evidence>
<feature type="domain" description="DUF1648" evidence="2">
    <location>
        <begin position="13"/>
        <end position="59"/>
    </location>
</feature>
<accession>A0A845L844</accession>